<evidence type="ECO:0000313" key="2">
    <source>
        <dbReference type="Proteomes" id="UP000224563"/>
    </source>
</evidence>
<reference evidence="1 2" key="1">
    <citation type="submission" date="2017-10" db="EMBL/GenBank/DDBJ databases">
        <title>Resolving the taxonomy of Roseburia spp., Eubacterium rectale and Agathobacter spp. through phylogenomic analysis.</title>
        <authorList>
            <person name="Sheridan P.O."/>
            <person name="Walker A.W."/>
            <person name="Duncan S.H."/>
            <person name="Scott K.P."/>
            <person name="Toole P.W.O."/>
            <person name="Luis P."/>
            <person name="Flint H.J."/>
        </authorList>
    </citation>
    <scope>NUCLEOTIDE SEQUENCE [LARGE SCALE GENOMIC DNA]</scope>
    <source>
        <strain evidence="1 2">JK623</strain>
    </source>
</reference>
<accession>A0A2G3E0F6</accession>
<name>A0A2G3E0F6_9FIRM</name>
<organism evidence="1 2">
    <name type="scientific">Agathobacter ruminis</name>
    <dbReference type="NCBI Taxonomy" id="1712665"/>
    <lineage>
        <taxon>Bacteria</taxon>
        <taxon>Bacillati</taxon>
        <taxon>Bacillota</taxon>
        <taxon>Clostridia</taxon>
        <taxon>Lachnospirales</taxon>
        <taxon>Lachnospiraceae</taxon>
        <taxon>Agathobacter</taxon>
    </lineage>
</organism>
<gene>
    <name evidence="1" type="ORF">CSX02_12050</name>
</gene>
<dbReference type="Proteomes" id="UP000224563">
    <property type="component" value="Unassembled WGS sequence"/>
</dbReference>
<dbReference type="AlphaFoldDB" id="A0A2G3E0F6"/>
<reference evidence="1 2" key="2">
    <citation type="submission" date="2017-10" db="EMBL/GenBank/DDBJ databases">
        <authorList>
            <person name="Banno H."/>
            <person name="Chua N.-H."/>
        </authorList>
    </citation>
    <scope>NUCLEOTIDE SEQUENCE [LARGE SCALE GENOMIC DNA]</scope>
    <source>
        <strain evidence="1 2">JK623</strain>
    </source>
</reference>
<protein>
    <submittedName>
        <fullName evidence="1">Uncharacterized protein</fullName>
    </submittedName>
</protein>
<keyword evidence="2" id="KW-1185">Reference proteome</keyword>
<dbReference type="EMBL" id="PDYG01000129">
    <property type="protein sequence ID" value="PHU36613.1"/>
    <property type="molecule type" value="Genomic_DNA"/>
</dbReference>
<evidence type="ECO:0000313" key="1">
    <source>
        <dbReference type="EMBL" id="PHU36613.1"/>
    </source>
</evidence>
<sequence>MISNSNIDCDQQLKSEHGKQILYHRDLLLFAIFDDEEVSVCNKTSKCYNDTIKYKGVGYYGRADV</sequence>
<comment type="caution">
    <text evidence="1">The sequence shown here is derived from an EMBL/GenBank/DDBJ whole genome shotgun (WGS) entry which is preliminary data.</text>
</comment>
<proteinExistence type="predicted"/>